<dbReference type="EMBL" id="CP114194">
    <property type="protein sequence ID" value="WAT91743.1"/>
    <property type="molecule type" value="Genomic_DNA"/>
</dbReference>
<dbReference type="AlphaFoldDB" id="A0AA47JJ99"/>
<organism evidence="1 2">
    <name type="scientific">Vibrio parahaemolyticus</name>
    <dbReference type="NCBI Taxonomy" id="670"/>
    <lineage>
        <taxon>Bacteria</taxon>
        <taxon>Pseudomonadati</taxon>
        <taxon>Pseudomonadota</taxon>
        <taxon>Gammaproteobacteria</taxon>
        <taxon>Vibrionales</taxon>
        <taxon>Vibrionaceae</taxon>
        <taxon>Vibrio</taxon>
    </lineage>
</organism>
<name>A0AA47JJ99_VIBPH</name>
<reference evidence="1" key="1">
    <citation type="submission" date="2022-12" db="EMBL/GenBank/DDBJ databases">
        <title>Vibrio parahaemolyticus become highly virulent by producing novel Tc toxins.</title>
        <authorList>
            <person name="Yang F."/>
            <person name="You Y."/>
            <person name="Lai Q."/>
            <person name="Xu L."/>
            <person name="Li F."/>
        </authorList>
    </citation>
    <scope>NUCLEOTIDE SEQUENCE</scope>
    <source>
        <strain evidence="1">Vp-HL-202005</strain>
    </source>
</reference>
<dbReference type="RefSeq" id="WP_269169495.1">
    <property type="nucleotide sequence ID" value="NZ_CP114194.1"/>
</dbReference>
<evidence type="ECO:0000313" key="2">
    <source>
        <dbReference type="Proteomes" id="UP001156560"/>
    </source>
</evidence>
<dbReference type="Proteomes" id="UP001156560">
    <property type="component" value="Chromosome 1"/>
</dbReference>
<evidence type="ECO:0000313" key="1">
    <source>
        <dbReference type="EMBL" id="WAT91743.1"/>
    </source>
</evidence>
<sequence>MADNGDKFDSIRKIVEINSVQLDKLSSYSDSTTKDFKTIANKLEQANRVLNSADMPLETRNEMKSIIVDIIDTCKNMIDSENTYRKAVQLGNKELIQELVSLLELLSQTSEGDSHEQSH</sequence>
<gene>
    <name evidence="1" type="ORF">O1Q84_07965</name>
</gene>
<protein>
    <submittedName>
        <fullName evidence="1">Uncharacterized protein</fullName>
    </submittedName>
</protein>
<proteinExistence type="predicted"/>
<accession>A0AA47JJ99</accession>